<keyword evidence="4" id="KW-1185">Reference proteome</keyword>
<dbReference type="PROSITE" id="PS50837">
    <property type="entry name" value="NACHT"/>
    <property type="match status" value="1"/>
</dbReference>
<feature type="domain" description="NACHT" evidence="2">
    <location>
        <begin position="154"/>
        <end position="280"/>
    </location>
</feature>
<reference evidence="3 4" key="1">
    <citation type="submission" date="2017-09" db="EMBL/GenBank/DDBJ databases">
        <authorList>
            <person name="Ehlers B."/>
            <person name="Leendertz F.H."/>
        </authorList>
    </citation>
    <scope>NUCLEOTIDE SEQUENCE [LARGE SCALE GENOMIC DNA]</scope>
    <source>
        <strain evidence="3 4">CGMCC 4.6857</strain>
    </source>
</reference>
<sequence>MVALAKRPRLWFIVVIVASSVAAAALTAFFLSEGRAKSDQWASIISVFVAVLVAVVSLLLWLWRRGGDDATDERVQDAVDALAWVQSEQWGTERAARSIHDPWLLPVRWTVTKRSRTMMTSWAAARGRPGAGPVSFDGTLDRIADVFEGHHSPRRLVVVGDAGSGKSIVALELTLQLLERRRPGQPVPVLLPVAGWDPQLDLDDWVAGQLALLSRRLGRLVTSATGQRRTLARELAARGLVLPILDGLDELPRDRQAAALNGIAAARGGVARRFVLTSRTTEYEIAVRAAGRRPTAPVVELLPLAAFDVARYLEEGSAHDPGRWTRVRARLTAKAPSPPAEALSTPLMASLALVLYRGAHTDPDELVDAGWAATADGIRQHLLTGLIPTVYTSAIGGHPRRSPALTAAAGDALTLLARHLADQKTYQLTWWQLHLAVPPRTLRAARWAVAASSLAVAFGLAMGPQYAVITAVLSIFLLREPPVERPERFSPRGIPLRGVAVGLLLATAGGGLMGYAAGAVTGVLCGAAIGVSFVFGSHAFAPFQDDDPATSPRELLVADRRQTLAAVAAFAPAAAIAAWIWMDVPRALAIGFAVALAIVMRSAWGTLNLARIMLRAAGPMPLSLMGFLDEARNRGVLRQSGALYQFRHAALQEHLARRGRPPVAAAT</sequence>
<feature type="transmembrane region" description="Helical" evidence="1">
    <location>
        <begin position="499"/>
        <end position="517"/>
    </location>
</feature>
<keyword evidence="1" id="KW-1133">Transmembrane helix</keyword>
<dbReference type="Gene3D" id="3.40.50.300">
    <property type="entry name" value="P-loop containing nucleotide triphosphate hydrolases"/>
    <property type="match status" value="1"/>
</dbReference>
<evidence type="ECO:0000313" key="4">
    <source>
        <dbReference type="Proteomes" id="UP000219612"/>
    </source>
</evidence>
<evidence type="ECO:0000259" key="2">
    <source>
        <dbReference type="PROSITE" id="PS50837"/>
    </source>
</evidence>
<keyword evidence="1" id="KW-0812">Transmembrane</keyword>
<keyword evidence="1" id="KW-0472">Membrane</keyword>
<accession>A0A285JXL1</accession>
<dbReference type="InterPro" id="IPR027417">
    <property type="entry name" value="P-loop_NTPase"/>
</dbReference>
<protein>
    <submittedName>
        <fullName evidence="3">NACHT domain-containing protein</fullName>
    </submittedName>
</protein>
<dbReference type="AlphaFoldDB" id="A0A285JXL1"/>
<gene>
    <name evidence="3" type="ORF">SAMN05421748_127122</name>
</gene>
<dbReference type="SUPFAM" id="SSF52540">
    <property type="entry name" value="P-loop containing nucleoside triphosphate hydrolases"/>
    <property type="match status" value="1"/>
</dbReference>
<dbReference type="OrthoDB" id="419058at2"/>
<dbReference type="EMBL" id="OBDY01000027">
    <property type="protein sequence ID" value="SNY65055.1"/>
    <property type="molecule type" value="Genomic_DNA"/>
</dbReference>
<feature type="transmembrane region" description="Helical" evidence="1">
    <location>
        <begin position="447"/>
        <end position="478"/>
    </location>
</feature>
<proteinExistence type="predicted"/>
<evidence type="ECO:0000313" key="3">
    <source>
        <dbReference type="EMBL" id="SNY65055.1"/>
    </source>
</evidence>
<name>A0A285JXL1_9ACTN</name>
<feature type="transmembrane region" description="Helical" evidence="1">
    <location>
        <begin position="564"/>
        <end position="582"/>
    </location>
</feature>
<feature type="transmembrane region" description="Helical" evidence="1">
    <location>
        <begin position="588"/>
        <end position="610"/>
    </location>
</feature>
<dbReference type="InterPro" id="IPR007111">
    <property type="entry name" value="NACHT_NTPase"/>
</dbReference>
<feature type="transmembrane region" description="Helical" evidence="1">
    <location>
        <begin position="523"/>
        <end position="543"/>
    </location>
</feature>
<dbReference type="RefSeq" id="WP_097327244.1">
    <property type="nucleotide sequence ID" value="NZ_OBDY01000027.1"/>
</dbReference>
<feature type="transmembrane region" description="Helical" evidence="1">
    <location>
        <begin position="12"/>
        <end position="31"/>
    </location>
</feature>
<feature type="transmembrane region" description="Helical" evidence="1">
    <location>
        <begin position="43"/>
        <end position="63"/>
    </location>
</feature>
<dbReference type="Proteomes" id="UP000219612">
    <property type="component" value="Unassembled WGS sequence"/>
</dbReference>
<organism evidence="3 4">
    <name type="scientific">Paractinoplanes atraurantiacus</name>
    <dbReference type="NCBI Taxonomy" id="1036182"/>
    <lineage>
        <taxon>Bacteria</taxon>
        <taxon>Bacillati</taxon>
        <taxon>Actinomycetota</taxon>
        <taxon>Actinomycetes</taxon>
        <taxon>Micromonosporales</taxon>
        <taxon>Micromonosporaceae</taxon>
        <taxon>Paractinoplanes</taxon>
    </lineage>
</organism>
<evidence type="ECO:0000256" key="1">
    <source>
        <dbReference type="SAM" id="Phobius"/>
    </source>
</evidence>